<dbReference type="Proteomes" id="UP001362999">
    <property type="component" value="Unassembled WGS sequence"/>
</dbReference>
<keyword evidence="3" id="KW-1185">Reference proteome</keyword>
<accession>A0AAW0A7W5</accession>
<sequence length="177" mass="19194">MHTTLPLLGSSSSRLVSSLPSSSSCSRPPLSSPRNHRIPAHRIPAEPRLSCPVAFSTRLPHSPPPQVHLAPQAADGHKEHRQQQRKLSRLIPATAGEREKKTNDTLAGCDDGKETESIDPDAAFKGEEGPLSSCAGADGAKGEERSVAPTFPIRWREKVDQLHAPVLQVLKKKKRDS</sequence>
<evidence type="ECO:0000313" key="3">
    <source>
        <dbReference type="Proteomes" id="UP001362999"/>
    </source>
</evidence>
<evidence type="ECO:0000313" key="2">
    <source>
        <dbReference type="EMBL" id="KAK7002300.1"/>
    </source>
</evidence>
<name>A0AAW0A7W5_9AGAR</name>
<comment type="caution">
    <text evidence="2">The sequence shown here is derived from an EMBL/GenBank/DDBJ whole genome shotgun (WGS) entry which is preliminary data.</text>
</comment>
<organism evidence="2 3">
    <name type="scientific">Favolaschia claudopus</name>
    <dbReference type="NCBI Taxonomy" id="2862362"/>
    <lineage>
        <taxon>Eukaryota</taxon>
        <taxon>Fungi</taxon>
        <taxon>Dikarya</taxon>
        <taxon>Basidiomycota</taxon>
        <taxon>Agaricomycotina</taxon>
        <taxon>Agaricomycetes</taxon>
        <taxon>Agaricomycetidae</taxon>
        <taxon>Agaricales</taxon>
        <taxon>Marasmiineae</taxon>
        <taxon>Mycenaceae</taxon>
        <taxon>Favolaschia</taxon>
    </lineage>
</organism>
<feature type="compositionally biased region" description="Basic and acidic residues" evidence="1">
    <location>
        <begin position="110"/>
        <end position="128"/>
    </location>
</feature>
<dbReference type="EMBL" id="JAWWNJ010000079">
    <property type="protein sequence ID" value="KAK7002300.1"/>
    <property type="molecule type" value="Genomic_DNA"/>
</dbReference>
<proteinExistence type="predicted"/>
<reference evidence="2 3" key="1">
    <citation type="journal article" date="2024" name="J Genomics">
        <title>Draft genome sequencing and assembly of Favolaschia claudopus CIRM-BRFM 2984 isolated from oak limbs.</title>
        <authorList>
            <person name="Navarro D."/>
            <person name="Drula E."/>
            <person name="Chaduli D."/>
            <person name="Cazenave R."/>
            <person name="Ahrendt S."/>
            <person name="Wang J."/>
            <person name="Lipzen A."/>
            <person name="Daum C."/>
            <person name="Barry K."/>
            <person name="Grigoriev I.V."/>
            <person name="Favel A."/>
            <person name="Rosso M.N."/>
            <person name="Martin F."/>
        </authorList>
    </citation>
    <scope>NUCLEOTIDE SEQUENCE [LARGE SCALE GENOMIC DNA]</scope>
    <source>
        <strain evidence="2 3">CIRM-BRFM 2984</strain>
    </source>
</reference>
<protein>
    <submittedName>
        <fullName evidence="2">Uncharacterized protein</fullName>
    </submittedName>
</protein>
<feature type="compositionally biased region" description="Low complexity" evidence="1">
    <location>
        <begin position="1"/>
        <end position="33"/>
    </location>
</feature>
<evidence type="ECO:0000256" key="1">
    <source>
        <dbReference type="SAM" id="MobiDB-lite"/>
    </source>
</evidence>
<gene>
    <name evidence="2" type="ORF">R3P38DRAFT_3215454</name>
</gene>
<dbReference type="AlphaFoldDB" id="A0AAW0A7W5"/>
<feature type="region of interest" description="Disordered" evidence="1">
    <location>
        <begin position="1"/>
        <end position="145"/>
    </location>
</feature>